<dbReference type="InterPro" id="IPR006150">
    <property type="entry name" value="Cys_repeat_1"/>
</dbReference>
<dbReference type="Proteomes" id="UP000053766">
    <property type="component" value="Unassembled WGS sequence"/>
</dbReference>
<dbReference type="OrthoDB" id="5776602at2759"/>
<protein>
    <recommendedName>
        <fullName evidence="3">EB module</fullName>
    </recommendedName>
</protein>
<dbReference type="STRING" id="29172.A0A0D8XTC9"/>
<accession>A0A0D8XTC9</accession>
<gene>
    <name evidence="1" type="ORF">DICVIV_08314</name>
</gene>
<reference evidence="1 2" key="1">
    <citation type="submission" date="2013-11" db="EMBL/GenBank/DDBJ databases">
        <title>Draft genome of the bovine lungworm Dictyocaulus viviparus.</title>
        <authorList>
            <person name="Mitreva M."/>
        </authorList>
    </citation>
    <scope>NUCLEOTIDE SEQUENCE [LARGE SCALE GENOMIC DNA]</scope>
    <source>
        <strain evidence="1 2">HannoverDv2000</strain>
    </source>
</reference>
<reference evidence="2" key="2">
    <citation type="journal article" date="2016" name="Sci. Rep.">
        <title>Dictyocaulus viviparus genome, variome and transcriptome elucidate lungworm biology and support future intervention.</title>
        <authorList>
            <person name="McNulty S.N."/>
            <person name="Strube C."/>
            <person name="Rosa B.A."/>
            <person name="Martin J.C."/>
            <person name="Tyagi R."/>
            <person name="Choi Y.J."/>
            <person name="Wang Q."/>
            <person name="Hallsworth Pepin K."/>
            <person name="Zhang X."/>
            <person name="Ozersky P."/>
            <person name="Wilson R.K."/>
            <person name="Sternberg P.W."/>
            <person name="Gasser R.B."/>
            <person name="Mitreva M."/>
        </authorList>
    </citation>
    <scope>NUCLEOTIDE SEQUENCE [LARGE SCALE GENOMIC DNA]</scope>
    <source>
        <strain evidence="2">HannoverDv2000</strain>
    </source>
</reference>
<dbReference type="EMBL" id="KN716396">
    <property type="protein sequence ID" value="KJH45636.1"/>
    <property type="molecule type" value="Genomic_DNA"/>
</dbReference>
<dbReference type="AlphaFoldDB" id="A0A0D8XTC9"/>
<dbReference type="InterPro" id="IPR028150">
    <property type="entry name" value="Lustrin_cystein"/>
</dbReference>
<sequence length="306" mass="33291">MIVDNLVSTTTIQPVGPHCPIGWNAFHNDIDLQPRTCRGLLDMSCPTGFSCAPSSTAGRFICCRLATSMSCINGRTLLINSHPRLCNRRIINQCPRGYSCEQSTNPSITICCSLGLPDGKVLCPDGRSPSLLNGFIRSCRKEGRSDGCPVGHLCVRASNGLLVCCSSSIARNGMARSPSNVCPFNSQPLISSSSQDFVYCDQTAYICPDENICLPKSQSDRYVCCSPIIQCTMGGKHEEDSNGDIRRCSTSQDCSAAYTCKSSNLAGIDVCCSSDTYTEDEYLPLIDEDIDNINEEKWIVDQRSTL</sequence>
<organism evidence="1 2">
    <name type="scientific">Dictyocaulus viviparus</name>
    <name type="common">Bovine lungworm</name>
    <dbReference type="NCBI Taxonomy" id="29172"/>
    <lineage>
        <taxon>Eukaryota</taxon>
        <taxon>Metazoa</taxon>
        <taxon>Ecdysozoa</taxon>
        <taxon>Nematoda</taxon>
        <taxon>Chromadorea</taxon>
        <taxon>Rhabditida</taxon>
        <taxon>Rhabditina</taxon>
        <taxon>Rhabditomorpha</taxon>
        <taxon>Strongyloidea</taxon>
        <taxon>Metastrongylidae</taxon>
        <taxon>Dictyocaulus</taxon>
    </lineage>
</organism>
<dbReference type="InterPro" id="IPR053014">
    <property type="entry name" value="Cuticle_assoc_divergent"/>
</dbReference>
<evidence type="ECO:0008006" key="3">
    <source>
        <dbReference type="Google" id="ProtNLM"/>
    </source>
</evidence>
<dbReference type="Pfam" id="PF14625">
    <property type="entry name" value="Lustrin_cystein"/>
    <property type="match status" value="5"/>
</dbReference>
<name>A0A0D8XTC9_DICVI</name>
<keyword evidence="2" id="KW-1185">Reference proteome</keyword>
<evidence type="ECO:0000313" key="1">
    <source>
        <dbReference type="EMBL" id="KJH45636.1"/>
    </source>
</evidence>
<dbReference type="SMART" id="SM00289">
    <property type="entry name" value="WR1"/>
    <property type="match status" value="5"/>
</dbReference>
<evidence type="ECO:0000313" key="2">
    <source>
        <dbReference type="Proteomes" id="UP000053766"/>
    </source>
</evidence>
<dbReference type="PANTHER" id="PTHR46339:SF15">
    <property type="entry name" value="CC DOMAIN-CONTAINING PROTEIN"/>
    <property type="match status" value="1"/>
</dbReference>
<dbReference type="PANTHER" id="PTHR46339">
    <property type="entry name" value="PROTEIN CBG15282-RELATED"/>
    <property type="match status" value="1"/>
</dbReference>
<proteinExistence type="predicted"/>